<dbReference type="Proteomes" id="UP000224974">
    <property type="component" value="Unassembled WGS sequence"/>
</dbReference>
<protein>
    <submittedName>
        <fullName evidence="1">Uncharacterized protein</fullName>
    </submittedName>
</protein>
<proteinExistence type="predicted"/>
<name>A0A2C6DFH1_9GAMM</name>
<evidence type="ECO:0000313" key="2">
    <source>
        <dbReference type="Proteomes" id="UP000224974"/>
    </source>
</evidence>
<sequence length="63" mass="7504">MVIVGILKTGKALYIFYKIYKEENIELDENSDINSFIVTMYSSDWSHHEISEFTRLIIWQDKS</sequence>
<accession>A0A2C6DFH1</accession>
<gene>
    <name evidence="1" type="ORF">CRN84_11610</name>
</gene>
<dbReference type="AlphaFoldDB" id="A0A2C6DFH1"/>
<comment type="caution">
    <text evidence="1">The sequence shown here is derived from an EMBL/GenBank/DDBJ whole genome shotgun (WGS) entry which is preliminary data.</text>
</comment>
<evidence type="ECO:0000313" key="1">
    <source>
        <dbReference type="EMBL" id="PHI29936.1"/>
    </source>
</evidence>
<dbReference type="EMBL" id="PDDX01000001">
    <property type="protein sequence ID" value="PHI29936.1"/>
    <property type="molecule type" value="Genomic_DNA"/>
</dbReference>
<reference evidence="2" key="1">
    <citation type="submission" date="2017-09" db="EMBL/GenBank/DDBJ databases">
        <title>FDA dAtabase for Regulatory Grade micrObial Sequences (FDA-ARGOS): Supporting development and validation of Infectious Disease Dx tests.</title>
        <authorList>
            <person name="Minogue T."/>
            <person name="Wolcott M."/>
            <person name="Wasieloski L."/>
            <person name="Aguilar W."/>
            <person name="Moore D."/>
            <person name="Tallon L."/>
            <person name="Sadzewicz L."/>
            <person name="Ott S."/>
            <person name="Zhao X."/>
            <person name="Nagaraj S."/>
            <person name="Vavikolanu K."/>
            <person name="Aluvathingal J."/>
            <person name="Nadendla S."/>
            <person name="Sichtig H."/>
        </authorList>
    </citation>
    <scope>NUCLEOTIDE SEQUENCE [LARGE SCALE GENOMIC DNA]</scope>
    <source>
        <strain evidence="2">FDAARGOS_387</strain>
    </source>
</reference>
<keyword evidence="2" id="KW-1185">Reference proteome</keyword>
<organism evidence="1 2">
    <name type="scientific">Budvicia aquatica</name>
    <dbReference type="NCBI Taxonomy" id="82979"/>
    <lineage>
        <taxon>Bacteria</taxon>
        <taxon>Pseudomonadati</taxon>
        <taxon>Pseudomonadota</taxon>
        <taxon>Gammaproteobacteria</taxon>
        <taxon>Enterobacterales</taxon>
        <taxon>Budviciaceae</taxon>
        <taxon>Budvicia</taxon>
    </lineage>
</organism>